<organism evidence="19 20">
    <name type="scientific">Pseudomonas kuykendallii</name>
    <dbReference type="NCBI Taxonomy" id="1007099"/>
    <lineage>
        <taxon>Bacteria</taxon>
        <taxon>Pseudomonadati</taxon>
        <taxon>Pseudomonadota</taxon>
        <taxon>Gammaproteobacteria</taxon>
        <taxon>Pseudomonadales</taxon>
        <taxon>Pseudomonadaceae</taxon>
        <taxon>Pseudomonas</taxon>
    </lineage>
</organism>
<evidence type="ECO:0000256" key="5">
    <source>
        <dbReference type="ARBA" id="ARBA00022741"/>
    </source>
</evidence>
<protein>
    <recommendedName>
        <fullName evidence="15">UvrABC system protein A</fullName>
    </recommendedName>
    <alternativeName>
        <fullName evidence="16">Excinuclease ABC subunit A</fullName>
    </alternativeName>
</protein>
<name>A0A2W5F016_9PSED</name>
<evidence type="ECO:0000256" key="2">
    <source>
        <dbReference type="ARBA" id="ARBA00022490"/>
    </source>
</evidence>
<sequence length="881" mass="95974">MPPSRRKPAPVRASTDSGFVRVRGAREHNLKNVDVDIPRDSLVVFTGVSGSGKSSLAFGTLYAEAQRRYFESVAPYARRLIDQVGVPDVDAIEGLPPAVALQQQRGTPSTRSSVGSVTSLLSLVRMLYSRAGDYPPEQPMLYAEDFSPNTPQGACPQCHGLGRVYEVTERSMVPDDSLSIRQRAVASWPTAWQGQNLRDILVTLGYDVDIPWRDLPRQQRDWILFTDEQPTVPVYAGLSPEETRQALKRKLEPSYQGTFTGARRYVLHTFTHSQSALMKKRVSQFMVGSPCPLCDGKRLKREALSVTFAGHDIGTLSQMPLLELAELLRRVAEDTSAADPAPTPRGRPTAKAAREQRIAAGGSAHASAPDVRRTANRSPEKRLAAQRIAADLLVRVKTLTDLGLGYLALERSTPTLSSGELQRLRLATQLTSHLFGVIYVLDEPSAGLHPADGEALFDALQQLKEAGNSLFVVEHDLETMRRADWLVDVGPAAGEHGGQILYSGPPDGLADVEASQTRQYLFDSRTKIERTPREASDWLRLEGVTRNNLRGLDVSFPLGCLCAVTGVSGSGKSSLVSQALLELVGAQLGHAVSAADGEEPSLEDAVLPATEGRVVDGMQRIRRLVQVDQKPIGRTPRSNLATYTGLFDGVRKLFAATPQARRRHYDAGQFSFNVAKGRCATCEGEGFVSVELLFMPSVYAPCPACQGSRYNPQTLEVTWREKNIAEVLQLTVDAACDFFAEEAAVLRPLRLLRDIGLGYLHLGQPATELSGGEAQRIKLASELQRSQRGATLYVLDEPTTGLHPLDIDRLMAKLGELVDDGNTVVLVEHNMHVVAQADWVIDIGPGAADAGGRVVACGAPREVARSTASRTAPFLREQLQR</sequence>
<dbReference type="RefSeq" id="WP_273229361.1">
    <property type="nucleotide sequence ID" value="NZ_QFOH01000004.1"/>
</dbReference>
<keyword evidence="2" id="KW-0963">Cytoplasm</keyword>
<evidence type="ECO:0000313" key="20">
    <source>
        <dbReference type="Proteomes" id="UP000249198"/>
    </source>
</evidence>
<keyword evidence="9" id="KW-0862">Zinc</keyword>
<keyword evidence="10" id="KW-0067">ATP-binding</keyword>
<dbReference type="InterPro" id="IPR041552">
    <property type="entry name" value="UvrA_DNA-bd"/>
</dbReference>
<comment type="similarity">
    <text evidence="14">Belongs to the ABC transporter superfamily. UvrA family.</text>
</comment>
<evidence type="ECO:0000256" key="14">
    <source>
        <dbReference type="ARBA" id="ARBA00038000"/>
    </source>
</evidence>
<feature type="region of interest" description="Disordered" evidence="17">
    <location>
        <begin position="333"/>
        <end position="380"/>
    </location>
</feature>
<proteinExistence type="inferred from homology"/>
<dbReference type="GO" id="GO:0016887">
    <property type="term" value="F:ATP hydrolysis activity"/>
    <property type="evidence" value="ECO:0007669"/>
    <property type="project" value="InterPro"/>
</dbReference>
<dbReference type="Gene3D" id="1.10.8.280">
    <property type="entry name" value="ABC transporter ATPase domain-like"/>
    <property type="match status" value="1"/>
</dbReference>
<dbReference type="Pfam" id="PF17755">
    <property type="entry name" value="UvrA_DNA-bind"/>
    <property type="match status" value="1"/>
</dbReference>
<dbReference type="InterPro" id="IPR027417">
    <property type="entry name" value="P-loop_NTPase"/>
</dbReference>
<evidence type="ECO:0000256" key="10">
    <source>
        <dbReference type="ARBA" id="ARBA00022840"/>
    </source>
</evidence>
<evidence type="ECO:0000256" key="9">
    <source>
        <dbReference type="ARBA" id="ARBA00022833"/>
    </source>
</evidence>
<evidence type="ECO:0000256" key="15">
    <source>
        <dbReference type="ARBA" id="ARBA00039316"/>
    </source>
</evidence>
<dbReference type="Gene3D" id="3.40.50.300">
    <property type="entry name" value="P-loop containing nucleotide triphosphate hydrolases"/>
    <property type="match status" value="3"/>
</dbReference>
<keyword evidence="8" id="KW-0863">Zinc-finger</keyword>
<dbReference type="PROSITE" id="PS50893">
    <property type="entry name" value="ABC_TRANSPORTER_2"/>
    <property type="match status" value="1"/>
</dbReference>
<accession>A0A2W5F016</accession>
<dbReference type="GO" id="GO:0004518">
    <property type="term" value="F:nuclease activity"/>
    <property type="evidence" value="ECO:0007669"/>
    <property type="project" value="UniProtKB-KW"/>
</dbReference>
<dbReference type="InterPro" id="IPR003439">
    <property type="entry name" value="ABC_transporter-like_ATP-bd"/>
</dbReference>
<evidence type="ECO:0000256" key="3">
    <source>
        <dbReference type="ARBA" id="ARBA00022723"/>
    </source>
</evidence>
<evidence type="ECO:0000256" key="17">
    <source>
        <dbReference type="SAM" id="MobiDB-lite"/>
    </source>
</evidence>
<evidence type="ECO:0000256" key="6">
    <source>
        <dbReference type="ARBA" id="ARBA00022763"/>
    </source>
</evidence>
<evidence type="ECO:0000256" key="11">
    <source>
        <dbReference type="ARBA" id="ARBA00022881"/>
    </source>
</evidence>
<evidence type="ECO:0000256" key="1">
    <source>
        <dbReference type="ARBA" id="ARBA00004496"/>
    </source>
</evidence>
<dbReference type="PROSITE" id="PS00211">
    <property type="entry name" value="ABC_TRANSPORTER_1"/>
    <property type="match status" value="2"/>
</dbReference>
<evidence type="ECO:0000256" key="12">
    <source>
        <dbReference type="ARBA" id="ARBA00023125"/>
    </source>
</evidence>
<keyword evidence="13" id="KW-0234">DNA repair</keyword>
<dbReference type="GO" id="GO:0005524">
    <property type="term" value="F:ATP binding"/>
    <property type="evidence" value="ECO:0007669"/>
    <property type="project" value="UniProtKB-KW"/>
</dbReference>
<evidence type="ECO:0000256" key="16">
    <source>
        <dbReference type="ARBA" id="ARBA00042156"/>
    </source>
</evidence>
<reference evidence="19 20" key="1">
    <citation type="submission" date="2017-08" db="EMBL/GenBank/DDBJ databases">
        <title>Infants hospitalized years apart are colonized by the same room-sourced microbial strains.</title>
        <authorList>
            <person name="Brooks B."/>
            <person name="Olm M.R."/>
            <person name="Firek B.A."/>
            <person name="Baker R."/>
            <person name="Thomas B.C."/>
            <person name="Morowitz M.J."/>
            <person name="Banfield J.F."/>
        </authorList>
    </citation>
    <scope>NUCLEOTIDE SEQUENCE [LARGE SCALE GENOMIC DNA]</scope>
    <source>
        <strain evidence="19">S2_009_000_R2_77</strain>
    </source>
</reference>
<dbReference type="AlphaFoldDB" id="A0A2W5F016"/>
<evidence type="ECO:0000259" key="18">
    <source>
        <dbReference type="PROSITE" id="PS50893"/>
    </source>
</evidence>
<keyword evidence="12" id="KW-0238">DNA-binding</keyword>
<evidence type="ECO:0000313" key="19">
    <source>
        <dbReference type="EMBL" id="PZP25726.1"/>
    </source>
</evidence>
<evidence type="ECO:0000256" key="7">
    <source>
        <dbReference type="ARBA" id="ARBA00022769"/>
    </source>
</evidence>
<dbReference type="Gene3D" id="1.20.1580.10">
    <property type="entry name" value="ABC transporter ATPase like domain"/>
    <property type="match status" value="1"/>
</dbReference>
<keyword evidence="6" id="KW-0227">DNA damage</keyword>
<keyword evidence="11" id="KW-0267">Excision nuclease</keyword>
<dbReference type="EMBL" id="QFOH01000004">
    <property type="protein sequence ID" value="PZP25726.1"/>
    <property type="molecule type" value="Genomic_DNA"/>
</dbReference>
<feature type="compositionally biased region" description="Basic and acidic residues" evidence="17">
    <location>
        <begin position="370"/>
        <end position="380"/>
    </location>
</feature>
<dbReference type="Proteomes" id="UP000249198">
    <property type="component" value="Unassembled WGS sequence"/>
</dbReference>
<evidence type="ECO:0000256" key="13">
    <source>
        <dbReference type="ARBA" id="ARBA00023204"/>
    </source>
</evidence>
<keyword evidence="5" id="KW-0547">Nucleotide-binding</keyword>
<keyword evidence="7" id="KW-0228">DNA excision</keyword>
<dbReference type="GO" id="GO:0003677">
    <property type="term" value="F:DNA binding"/>
    <property type="evidence" value="ECO:0007669"/>
    <property type="project" value="UniProtKB-KW"/>
</dbReference>
<gene>
    <name evidence="19" type="ORF">DI599_03630</name>
</gene>
<dbReference type="GO" id="GO:0006281">
    <property type="term" value="P:DNA repair"/>
    <property type="evidence" value="ECO:0007669"/>
    <property type="project" value="UniProtKB-KW"/>
</dbReference>
<dbReference type="PANTHER" id="PTHR43152">
    <property type="entry name" value="UVRABC SYSTEM PROTEIN A"/>
    <property type="match status" value="1"/>
</dbReference>
<evidence type="ECO:0000256" key="8">
    <source>
        <dbReference type="ARBA" id="ARBA00022771"/>
    </source>
</evidence>
<dbReference type="PANTHER" id="PTHR43152:SF1">
    <property type="entry name" value="UVRA PROTEIN"/>
    <property type="match status" value="1"/>
</dbReference>
<comment type="subcellular location">
    <subcellularLocation>
        <location evidence="1">Cytoplasm</location>
    </subcellularLocation>
</comment>
<evidence type="ECO:0000256" key="4">
    <source>
        <dbReference type="ARBA" id="ARBA00022737"/>
    </source>
</evidence>
<keyword evidence="3" id="KW-0479">Metal-binding</keyword>
<comment type="caution">
    <text evidence="19">The sequence shown here is derived from an EMBL/GenBank/DDBJ whole genome shotgun (WGS) entry which is preliminary data.</text>
</comment>
<dbReference type="GO" id="GO:0005737">
    <property type="term" value="C:cytoplasm"/>
    <property type="evidence" value="ECO:0007669"/>
    <property type="project" value="UniProtKB-SubCell"/>
</dbReference>
<dbReference type="InterPro" id="IPR017871">
    <property type="entry name" value="ABC_transporter-like_CS"/>
</dbReference>
<dbReference type="SUPFAM" id="SSF52540">
    <property type="entry name" value="P-loop containing nucleoside triphosphate hydrolases"/>
    <property type="match status" value="2"/>
</dbReference>
<keyword evidence="4" id="KW-0677">Repeat</keyword>
<dbReference type="GO" id="GO:0008270">
    <property type="term" value="F:zinc ion binding"/>
    <property type="evidence" value="ECO:0007669"/>
    <property type="project" value="UniProtKB-KW"/>
</dbReference>
<feature type="domain" description="ABC transporter" evidence="18">
    <location>
        <begin position="539"/>
        <end position="870"/>
    </location>
</feature>